<feature type="domain" description="RNA polymerase sigma factor 70 region 4 type 2" evidence="9">
    <location>
        <begin position="140"/>
        <end position="187"/>
    </location>
</feature>
<evidence type="ECO:0000256" key="6">
    <source>
        <dbReference type="RuleBase" id="RU000716"/>
    </source>
</evidence>
<evidence type="ECO:0000256" key="7">
    <source>
        <dbReference type="SAM" id="Phobius"/>
    </source>
</evidence>
<evidence type="ECO:0000259" key="9">
    <source>
        <dbReference type="Pfam" id="PF08281"/>
    </source>
</evidence>
<evidence type="ECO:0000256" key="4">
    <source>
        <dbReference type="ARBA" id="ARBA00023125"/>
    </source>
</evidence>
<dbReference type="InterPro" id="IPR014284">
    <property type="entry name" value="RNA_pol_sigma-70_dom"/>
</dbReference>
<dbReference type="Gene3D" id="1.10.10.10">
    <property type="entry name" value="Winged helix-like DNA-binding domain superfamily/Winged helix DNA-binding domain"/>
    <property type="match status" value="1"/>
</dbReference>
<reference evidence="10 11" key="1">
    <citation type="submission" date="2019-06" db="EMBL/GenBank/DDBJ databases">
        <title>Lysobacter alkalisoli sp. nov. isolated from saline-alkali soil.</title>
        <authorList>
            <person name="Sun J.-Q."/>
            <person name="Xu L."/>
        </authorList>
    </citation>
    <scope>NUCLEOTIDE SEQUENCE [LARGE SCALE GENOMIC DNA]</scope>
    <source>
        <strain evidence="10 11">SJ-36</strain>
    </source>
</reference>
<gene>
    <name evidence="10" type="ORF">FKV23_05915</name>
</gene>
<dbReference type="AlphaFoldDB" id="A0A514BQN4"/>
<evidence type="ECO:0000256" key="5">
    <source>
        <dbReference type="ARBA" id="ARBA00023163"/>
    </source>
</evidence>
<organism evidence="10 11">
    <name type="scientific">Marilutibacter alkalisoli</name>
    <dbReference type="NCBI Taxonomy" id="2591633"/>
    <lineage>
        <taxon>Bacteria</taxon>
        <taxon>Pseudomonadati</taxon>
        <taxon>Pseudomonadota</taxon>
        <taxon>Gammaproteobacteria</taxon>
        <taxon>Lysobacterales</taxon>
        <taxon>Lysobacteraceae</taxon>
        <taxon>Marilutibacter</taxon>
    </lineage>
</organism>
<evidence type="ECO:0000256" key="2">
    <source>
        <dbReference type="ARBA" id="ARBA00023015"/>
    </source>
</evidence>
<proteinExistence type="inferred from homology"/>
<dbReference type="Proteomes" id="UP000317199">
    <property type="component" value="Chromosome"/>
</dbReference>
<evidence type="ECO:0000313" key="11">
    <source>
        <dbReference type="Proteomes" id="UP000317199"/>
    </source>
</evidence>
<keyword evidence="3 6" id="KW-0731">Sigma factor</keyword>
<dbReference type="NCBIfam" id="TIGR02937">
    <property type="entry name" value="sigma70-ECF"/>
    <property type="match status" value="1"/>
</dbReference>
<dbReference type="SUPFAM" id="SSF88659">
    <property type="entry name" value="Sigma3 and sigma4 domains of RNA polymerase sigma factors"/>
    <property type="match status" value="1"/>
</dbReference>
<protein>
    <recommendedName>
        <fullName evidence="6">RNA polymerase sigma factor</fullName>
    </recommendedName>
</protein>
<dbReference type="GO" id="GO:0003677">
    <property type="term" value="F:DNA binding"/>
    <property type="evidence" value="ECO:0007669"/>
    <property type="project" value="UniProtKB-KW"/>
</dbReference>
<feature type="transmembrane region" description="Helical" evidence="7">
    <location>
        <begin position="309"/>
        <end position="330"/>
    </location>
</feature>
<evidence type="ECO:0000256" key="1">
    <source>
        <dbReference type="ARBA" id="ARBA00010641"/>
    </source>
</evidence>
<keyword evidence="4 6" id="KW-0238">DNA-binding</keyword>
<evidence type="ECO:0000256" key="3">
    <source>
        <dbReference type="ARBA" id="ARBA00023082"/>
    </source>
</evidence>
<dbReference type="InterPro" id="IPR036388">
    <property type="entry name" value="WH-like_DNA-bd_sf"/>
</dbReference>
<feature type="transmembrane region" description="Helical" evidence="7">
    <location>
        <begin position="277"/>
        <end position="297"/>
    </location>
</feature>
<keyword evidence="7" id="KW-0812">Transmembrane</keyword>
<dbReference type="PANTHER" id="PTHR43133:SF25">
    <property type="entry name" value="RNA POLYMERASE SIGMA FACTOR RFAY-RELATED"/>
    <property type="match status" value="1"/>
</dbReference>
<evidence type="ECO:0000259" key="8">
    <source>
        <dbReference type="Pfam" id="PF04542"/>
    </source>
</evidence>
<keyword evidence="11" id="KW-1185">Reference proteome</keyword>
<dbReference type="SUPFAM" id="SSF88946">
    <property type="entry name" value="Sigma2 domain of RNA polymerase sigma factors"/>
    <property type="match status" value="1"/>
</dbReference>
<dbReference type="InterPro" id="IPR013249">
    <property type="entry name" value="RNA_pol_sigma70_r4_t2"/>
</dbReference>
<feature type="transmembrane region" description="Helical" evidence="7">
    <location>
        <begin position="247"/>
        <end position="265"/>
    </location>
</feature>
<sequence length="410" mass="43878">MNAVLAANAPAQDIDSLIHAHLPAARRGDHDAYARIVAACQNSITAIALAIVRDVPTSEDIAQEAFLKAWQGLDTLKNHASFLPWLRQIARNLARDYLRAARHRPMTGEGADVAINMAADPAPSPTEKLLRTEEELVATEIISALPDDSREALLLYYREGQRSKQVAELLGLSDDAVRKRLSRARAQVRDEMLARFGEFARTTAPGSAFTAMVVGMLAMSSPAVGAAAVIGSGVLGAGAGKLGSSGLVGTGVSGGVAGGSAGLLLEKLLESPQALGGLAFGVIAGTIGFVYTYIYLCRFAGNEDERRRISRFMTINSLSGAIWLVAILLASTSPHWLPFTAAFAIGFIVINYQYLGPLQQLMAPMLARPENQHRVRCYQYMVGRKAVAYASLFTLAVMVYALFSSGRITL</sequence>
<dbReference type="InterPro" id="IPR000838">
    <property type="entry name" value="RNA_pol_sigma70_ECF_CS"/>
</dbReference>
<accession>A0A514BQN4</accession>
<dbReference type="InterPro" id="IPR007627">
    <property type="entry name" value="RNA_pol_sigma70_r2"/>
</dbReference>
<dbReference type="GO" id="GO:0006352">
    <property type="term" value="P:DNA-templated transcription initiation"/>
    <property type="evidence" value="ECO:0007669"/>
    <property type="project" value="InterPro"/>
</dbReference>
<feature type="transmembrane region" description="Helical" evidence="7">
    <location>
        <begin position="386"/>
        <end position="403"/>
    </location>
</feature>
<keyword evidence="5 6" id="KW-0804">Transcription</keyword>
<dbReference type="Pfam" id="PF04542">
    <property type="entry name" value="Sigma70_r2"/>
    <property type="match status" value="1"/>
</dbReference>
<evidence type="ECO:0000313" key="10">
    <source>
        <dbReference type="EMBL" id="QDH69681.1"/>
    </source>
</evidence>
<dbReference type="OrthoDB" id="5757196at2"/>
<dbReference type="EMBL" id="CP041242">
    <property type="protein sequence ID" value="QDH69681.1"/>
    <property type="molecule type" value="Genomic_DNA"/>
</dbReference>
<dbReference type="InterPro" id="IPR013325">
    <property type="entry name" value="RNA_pol_sigma_r2"/>
</dbReference>
<keyword evidence="7" id="KW-0472">Membrane</keyword>
<dbReference type="Gene3D" id="1.10.1740.10">
    <property type="match status" value="1"/>
</dbReference>
<dbReference type="Pfam" id="PF08281">
    <property type="entry name" value="Sigma70_r4_2"/>
    <property type="match status" value="1"/>
</dbReference>
<dbReference type="InterPro" id="IPR039425">
    <property type="entry name" value="RNA_pol_sigma-70-like"/>
</dbReference>
<dbReference type="RefSeq" id="WP_141623022.1">
    <property type="nucleotide sequence ID" value="NZ_CP041242.1"/>
</dbReference>
<dbReference type="KEGG" id="lyj:FKV23_05915"/>
<keyword evidence="7" id="KW-1133">Transmembrane helix</keyword>
<feature type="transmembrane region" description="Helical" evidence="7">
    <location>
        <begin position="336"/>
        <end position="355"/>
    </location>
</feature>
<dbReference type="PROSITE" id="PS01063">
    <property type="entry name" value="SIGMA70_ECF"/>
    <property type="match status" value="1"/>
</dbReference>
<comment type="similarity">
    <text evidence="1 6">Belongs to the sigma-70 factor family. ECF subfamily.</text>
</comment>
<dbReference type="InterPro" id="IPR013324">
    <property type="entry name" value="RNA_pol_sigma_r3/r4-like"/>
</dbReference>
<dbReference type="GO" id="GO:0016987">
    <property type="term" value="F:sigma factor activity"/>
    <property type="evidence" value="ECO:0007669"/>
    <property type="project" value="UniProtKB-KW"/>
</dbReference>
<dbReference type="PANTHER" id="PTHR43133">
    <property type="entry name" value="RNA POLYMERASE ECF-TYPE SIGMA FACTO"/>
    <property type="match status" value="1"/>
</dbReference>
<name>A0A514BQN4_9GAMM</name>
<feature type="domain" description="RNA polymerase sigma-70 region 2" evidence="8">
    <location>
        <begin position="37"/>
        <end position="102"/>
    </location>
</feature>
<dbReference type="CDD" id="cd06171">
    <property type="entry name" value="Sigma70_r4"/>
    <property type="match status" value="1"/>
</dbReference>
<keyword evidence="2 6" id="KW-0805">Transcription regulation</keyword>
<feature type="transmembrane region" description="Helical" evidence="7">
    <location>
        <begin position="209"/>
        <end position="235"/>
    </location>
</feature>